<evidence type="ECO:0000313" key="3">
    <source>
        <dbReference type="RefSeq" id="XP_039115168.1"/>
    </source>
</evidence>
<name>A0AB40AK14_DIOCR</name>
<dbReference type="PANTHER" id="PTHR36747">
    <property type="entry name" value="HYDROXYPROLINE-RICH GLYCOPROTEIN FAMILY PROTEIN"/>
    <property type="match status" value="1"/>
</dbReference>
<evidence type="ECO:0000256" key="1">
    <source>
        <dbReference type="SAM" id="MobiDB-lite"/>
    </source>
</evidence>
<dbReference type="PANTHER" id="PTHR36747:SF1">
    <property type="entry name" value="HYDROXYPROLINE-RICH GLYCOPROTEIN FAMILY PROTEIN"/>
    <property type="match status" value="1"/>
</dbReference>
<proteinExistence type="predicted"/>
<accession>A0AB40AK14</accession>
<gene>
    <name evidence="3" type="primary">LOC120250415</name>
</gene>
<evidence type="ECO:0000313" key="2">
    <source>
        <dbReference type="Proteomes" id="UP001515500"/>
    </source>
</evidence>
<dbReference type="Proteomes" id="UP001515500">
    <property type="component" value="Chromosome 19"/>
</dbReference>
<sequence length="83" mass="9107">MAEEHSPSMAKQTPPMNPNPKQIKSITPVHLQVPKQSEFPERYMSPTDMIISPVSKGLLVRNQKKGLGSSHGIKTSMVSALKP</sequence>
<dbReference type="GeneID" id="120250415"/>
<keyword evidence="2" id="KW-1185">Reference proteome</keyword>
<dbReference type="RefSeq" id="XP_039115168.1">
    <property type="nucleotide sequence ID" value="XM_039259234.1"/>
</dbReference>
<organism evidence="2 3">
    <name type="scientific">Dioscorea cayennensis subsp. rotundata</name>
    <name type="common">White Guinea yam</name>
    <name type="synonym">Dioscorea rotundata</name>
    <dbReference type="NCBI Taxonomy" id="55577"/>
    <lineage>
        <taxon>Eukaryota</taxon>
        <taxon>Viridiplantae</taxon>
        <taxon>Streptophyta</taxon>
        <taxon>Embryophyta</taxon>
        <taxon>Tracheophyta</taxon>
        <taxon>Spermatophyta</taxon>
        <taxon>Magnoliopsida</taxon>
        <taxon>Liliopsida</taxon>
        <taxon>Dioscoreales</taxon>
        <taxon>Dioscoreaceae</taxon>
        <taxon>Dioscorea</taxon>
    </lineage>
</organism>
<reference evidence="3" key="1">
    <citation type="submission" date="2025-08" db="UniProtKB">
        <authorList>
            <consortium name="RefSeq"/>
        </authorList>
    </citation>
    <scope>IDENTIFICATION</scope>
</reference>
<dbReference type="AlphaFoldDB" id="A0AB40AK14"/>
<feature type="region of interest" description="Disordered" evidence="1">
    <location>
        <begin position="1"/>
        <end position="24"/>
    </location>
</feature>
<protein>
    <submittedName>
        <fullName evidence="3">Uncharacterized protein LOC120250415</fullName>
    </submittedName>
</protein>